<dbReference type="EMBL" id="RKLR01000003">
    <property type="protein sequence ID" value="MBX0323562.1"/>
    <property type="molecule type" value="Genomic_DNA"/>
</dbReference>
<reference evidence="4 5" key="1">
    <citation type="submission" date="2021-06" db="EMBL/GenBank/DDBJ databases">
        <title>Halomicroarcula sp. a new haloarchaeum isolated from saline soil.</title>
        <authorList>
            <person name="Duran-Viseras A."/>
            <person name="Sanchez-Porro C."/>
            <person name="Ventosa A."/>
        </authorList>
    </citation>
    <scope>NUCLEOTIDE SEQUENCE [LARGE SCALE GENOMIC DNA]</scope>
    <source>
        <strain evidence="4 5">F13</strain>
    </source>
</reference>
<dbReference type="Pfam" id="PF07705">
    <property type="entry name" value="CARDB"/>
    <property type="match status" value="1"/>
</dbReference>
<dbReference type="Proteomes" id="UP001430377">
    <property type="component" value="Unassembled WGS sequence"/>
</dbReference>
<sequence>MQPDSWSDWDVRNRCVSVSLVVLLVAGALATPAAAAPSMYLSNANVQESTVLVGENATVTARVKNLGDESGGFTFEFKRNGSEFASQRVVVAADESVRVSQTVAFSSPGTYRISVNDRQAGLVDVQRATAAVQSTDDVQRTVEVRAGSVPTNEPYTLDFPDAANRSFAVETWTVQTGEASYTQQIVEYTDPAAATVAVPSGRSATVASVFTVDSTADVERATVRFSLNRSRLRAVGLEQSEVTVYHRNGSAWEPLETEIVEERVSSVVYEATATDFSTFAVGRIEPEFTVEDTSLGTSQVESGQRLVLEAVVRNNGSVAGDYEGAMVVDGERVNETTVSIPAESERTLRLSHDVDSAGTYEIALNDEDAGSIVITEGQVADDTSAATDTESTDSQSTPGETPATGDGPDIPLPAGVPATVMGIDTVYLAGGIGVALVVFFGLVLVLRRGGGGNDSGGFDQL</sequence>
<evidence type="ECO:0000313" key="5">
    <source>
        <dbReference type="Proteomes" id="UP001430377"/>
    </source>
</evidence>
<proteinExistence type="predicted"/>
<name>A0AAW4PTA8_9EURY</name>
<evidence type="ECO:0000256" key="2">
    <source>
        <dbReference type="SAM" id="Phobius"/>
    </source>
</evidence>
<feature type="region of interest" description="Disordered" evidence="1">
    <location>
        <begin position="381"/>
        <end position="411"/>
    </location>
</feature>
<organism evidence="4 5">
    <name type="scientific">Haloarcula rubra</name>
    <dbReference type="NCBI Taxonomy" id="2487747"/>
    <lineage>
        <taxon>Archaea</taxon>
        <taxon>Methanobacteriati</taxon>
        <taxon>Methanobacteriota</taxon>
        <taxon>Stenosarchaea group</taxon>
        <taxon>Halobacteria</taxon>
        <taxon>Halobacteriales</taxon>
        <taxon>Haloarculaceae</taxon>
        <taxon>Haloarcula</taxon>
    </lineage>
</organism>
<comment type="caution">
    <text evidence="4">The sequence shown here is derived from an EMBL/GenBank/DDBJ whole genome shotgun (WGS) entry which is preliminary data.</text>
</comment>
<dbReference type="NCBIfam" id="TIGR04213">
    <property type="entry name" value="PGF_pre_PGF"/>
    <property type="match status" value="1"/>
</dbReference>
<keyword evidence="2" id="KW-1133">Transmembrane helix</keyword>
<feature type="domain" description="CARDB" evidence="3">
    <location>
        <begin position="45"/>
        <end position="116"/>
    </location>
</feature>
<accession>A0AAW4PTA8</accession>
<gene>
    <name evidence="4" type="ORF">EGH21_11030</name>
</gene>
<keyword evidence="5" id="KW-1185">Reference proteome</keyword>
<evidence type="ECO:0000259" key="3">
    <source>
        <dbReference type="Pfam" id="PF07705"/>
    </source>
</evidence>
<dbReference type="InterPro" id="IPR011635">
    <property type="entry name" value="CARDB"/>
</dbReference>
<keyword evidence="2" id="KW-0472">Membrane</keyword>
<evidence type="ECO:0000256" key="1">
    <source>
        <dbReference type="SAM" id="MobiDB-lite"/>
    </source>
</evidence>
<dbReference type="Gene3D" id="2.60.40.10">
    <property type="entry name" value="Immunoglobulins"/>
    <property type="match status" value="2"/>
</dbReference>
<protein>
    <submittedName>
        <fullName evidence="4">PGF-pre-PGF domain-containing protein</fullName>
    </submittedName>
</protein>
<feature type="compositionally biased region" description="Low complexity" evidence="1">
    <location>
        <begin position="381"/>
        <end position="397"/>
    </location>
</feature>
<dbReference type="InterPro" id="IPR026453">
    <property type="entry name" value="PGF_pre_PGF"/>
</dbReference>
<dbReference type="AlphaFoldDB" id="A0AAW4PTA8"/>
<evidence type="ECO:0000313" key="4">
    <source>
        <dbReference type="EMBL" id="MBX0323562.1"/>
    </source>
</evidence>
<dbReference type="RefSeq" id="WP_220618523.1">
    <property type="nucleotide sequence ID" value="NZ_RKLR01000003.1"/>
</dbReference>
<feature type="transmembrane region" description="Helical" evidence="2">
    <location>
        <begin position="426"/>
        <end position="446"/>
    </location>
</feature>
<keyword evidence="2" id="KW-0812">Transmembrane</keyword>
<dbReference type="InterPro" id="IPR013783">
    <property type="entry name" value="Ig-like_fold"/>
</dbReference>